<dbReference type="AlphaFoldDB" id="M0AGY5"/>
<dbReference type="EMBL" id="AOIN01000082">
    <property type="protein sequence ID" value="ELY96633.1"/>
    <property type="molecule type" value="Genomic_DNA"/>
</dbReference>
<feature type="domain" description="CRISPR associated protein Cas6 C-terminal" evidence="1">
    <location>
        <begin position="75"/>
        <end position="179"/>
    </location>
</feature>
<organism evidence="2 3">
    <name type="scientific">Natrialba chahannaoensis JCM 10990</name>
    <dbReference type="NCBI Taxonomy" id="1227492"/>
    <lineage>
        <taxon>Archaea</taxon>
        <taxon>Methanobacteriati</taxon>
        <taxon>Methanobacteriota</taxon>
        <taxon>Stenosarchaea group</taxon>
        <taxon>Halobacteria</taxon>
        <taxon>Halobacteriales</taxon>
        <taxon>Natrialbaceae</taxon>
        <taxon>Natrialba</taxon>
    </lineage>
</organism>
<dbReference type="InterPro" id="IPR049435">
    <property type="entry name" value="Cas_Cas6_C"/>
</dbReference>
<evidence type="ECO:0000313" key="2">
    <source>
        <dbReference type="EMBL" id="ELY96633.1"/>
    </source>
</evidence>
<proteinExistence type="predicted"/>
<reference evidence="2 3" key="1">
    <citation type="journal article" date="2014" name="PLoS Genet.">
        <title>Phylogenetically driven sequencing of extremely halophilic archaea reveals strategies for static and dynamic osmo-response.</title>
        <authorList>
            <person name="Becker E.A."/>
            <person name="Seitzer P.M."/>
            <person name="Tritt A."/>
            <person name="Larsen D."/>
            <person name="Krusor M."/>
            <person name="Yao A.I."/>
            <person name="Wu D."/>
            <person name="Madern D."/>
            <person name="Eisen J.A."/>
            <person name="Darling A.E."/>
            <person name="Facciotti M.T."/>
        </authorList>
    </citation>
    <scope>NUCLEOTIDE SEQUENCE [LARGE SCALE GENOMIC DNA]</scope>
    <source>
        <strain evidence="2 3">JCM 10990</strain>
    </source>
</reference>
<gene>
    <name evidence="2" type="ORF">C482_15433</name>
</gene>
<evidence type="ECO:0000313" key="3">
    <source>
        <dbReference type="Proteomes" id="UP000011693"/>
    </source>
</evidence>
<dbReference type="STRING" id="1227492.C482_15433"/>
<protein>
    <submittedName>
        <fullName evidence="2">CRISPR-associated protein Cas6</fullName>
    </submittedName>
</protein>
<comment type="caution">
    <text evidence="2">The sequence shown here is derived from an EMBL/GenBank/DDBJ whole genome shotgun (WGS) entry which is preliminary data.</text>
</comment>
<dbReference type="PATRIC" id="fig|1227492.4.peg.3061"/>
<evidence type="ECO:0000259" key="1">
    <source>
        <dbReference type="Pfam" id="PF01881"/>
    </source>
</evidence>
<name>M0AGY5_9EURY</name>
<sequence>MIRVLADRFDPGTEFNVGEMAFHVDGRSVLSPDVGETGSSGTLRTDTGVYIPLPEERWDEYGIETDANAEQIGWSPDHSLEIFLERVRENLAWKHDTICPDYLDTVSPETELFTDLAPQKTYTVDVPVTSNNTYEYTFLVTKWEFEYTVRNEDHRRWLNLLLDTGIGWRNQLGFGFVNLEDED</sequence>
<dbReference type="Proteomes" id="UP000011693">
    <property type="component" value="Unassembled WGS sequence"/>
</dbReference>
<dbReference type="Gene3D" id="3.30.70.1900">
    <property type="match status" value="1"/>
</dbReference>
<keyword evidence="3" id="KW-1185">Reference proteome</keyword>
<accession>M0AGY5</accession>
<dbReference type="Pfam" id="PF01881">
    <property type="entry name" value="Cas_Cas6_C"/>
    <property type="match status" value="1"/>
</dbReference>